<dbReference type="AlphaFoldDB" id="A0A327RGX0"/>
<sequence>MTKKTEDFQAQFRGFYNTPHLFQSPVFGMNPFTELLDHPFTFNNAIKPNTRLGLRVEQFVFEELKQFKNIKLLAENIQIQETVNHTIGELDCLFLDDGQPTHLEIQFKYYLFDASLGNSEVDCLIGPMRKDSLLEKLNKLKTKQLPLLYADATQPLLDRLQLKAENFKQQLYFKAQIFVPFGETIEFKSLNNACVYGFYFKYHQLDLFKDCKFYIPKKIDWLLDLDTNVNWSTFKQIQPQLAVFETENYSPLLWLKFKNGEMSKCFVVAW</sequence>
<dbReference type="InterPro" id="IPR015003">
    <property type="entry name" value="DUF1853"/>
</dbReference>
<reference evidence="1 2" key="1">
    <citation type="submission" date="2018-06" db="EMBL/GenBank/DDBJ databases">
        <title>Genomic Encyclopedia of Archaeal and Bacterial Type Strains, Phase II (KMG-II): from individual species to whole genera.</title>
        <authorList>
            <person name="Goeker M."/>
        </authorList>
    </citation>
    <scope>NUCLEOTIDE SEQUENCE [LARGE SCALE GENOMIC DNA]</scope>
    <source>
        <strain evidence="1 2">DSM 24464</strain>
    </source>
</reference>
<dbReference type="EMBL" id="QLLO01000003">
    <property type="protein sequence ID" value="RAJ16149.1"/>
    <property type="molecule type" value="Genomic_DNA"/>
</dbReference>
<evidence type="ECO:0008006" key="3">
    <source>
        <dbReference type="Google" id="ProtNLM"/>
    </source>
</evidence>
<gene>
    <name evidence="1" type="ORF">LY08_01004</name>
</gene>
<evidence type="ECO:0000313" key="2">
    <source>
        <dbReference type="Proteomes" id="UP000248703"/>
    </source>
</evidence>
<keyword evidence="2" id="KW-1185">Reference proteome</keyword>
<accession>A0A327RGX0</accession>
<evidence type="ECO:0000313" key="1">
    <source>
        <dbReference type="EMBL" id="RAJ16149.1"/>
    </source>
</evidence>
<dbReference type="RefSeq" id="WP_111659349.1">
    <property type="nucleotide sequence ID" value="NZ_QLLO01000003.1"/>
</dbReference>
<dbReference type="Proteomes" id="UP000248703">
    <property type="component" value="Unassembled WGS sequence"/>
</dbReference>
<protein>
    <recommendedName>
        <fullName evidence="3">DUF1853 family protein</fullName>
    </recommendedName>
</protein>
<dbReference type="OrthoDB" id="1466769at2"/>
<name>A0A327RGX0_9FLAO</name>
<proteinExistence type="predicted"/>
<organism evidence="1 2">
    <name type="scientific">Olleya aquimaris</name>
    <dbReference type="NCBI Taxonomy" id="639310"/>
    <lineage>
        <taxon>Bacteria</taxon>
        <taxon>Pseudomonadati</taxon>
        <taxon>Bacteroidota</taxon>
        <taxon>Flavobacteriia</taxon>
        <taxon>Flavobacteriales</taxon>
        <taxon>Flavobacteriaceae</taxon>
    </lineage>
</organism>
<dbReference type="Pfam" id="PF08907">
    <property type="entry name" value="DUF1853"/>
    <property type="match status" value="1"/>
</dbReference>
<comment type="caution">
    <text evidence="1">The sequence shown here is derived from an EMBL/GenBank/DDBJ whole genome shotgun (WGS) entry which is preliminary data.</text>
</comment>